<comment type="caution">
    <text evidence="1">The sequence shown here is derived from an EMBL/GenBank/DDBJ whole genome shotgun (WGS) entry which is preliminary data.</text>
</comment>
<dbReference type="Proteomes" id="UP001165960">
    <property type="component" value="Unassembled WGS sequence"/>
</dbReference>
<reference evidence="1" key="1">
    <citation type="submission" date="2022-04" db="EMBL/GenBank/DDBJ databases">
        <title>Genome of the entomopathogenic fungus Entomophthora muscae.</title>
        <authorList>
            <person name="Elya C."/>
            <person name="Lovett B.R."/>
            <person name="Lee E."/>
            <person name="Macias A.M."/>
            <person name="Hajek A.E."/>
            <person name="De Bivort B.L."/>
            <person name="Kasson M.T."/>
            <person name="De Fine Licht H.H."/>
            <person name="Stajich J.E."/>
        </authorList>
    </citation>
    <scope>NUCLEOTIDE SEQUENCE</scope>
    <source>
        <strain evidence="1">Berkeley</strain>
    </source>
</reference>
<keyword evidence="2" id="KW-1185">Reference proteome</keyword>
<protein>
    <submittedName>
        <fullName evidence="1">Uncharacterized protein</fullName>
    </submittedName>
</protein>
<name>A0ACC2SQP5_9FUNG</name>
<organism evidence="1 2">
    <name type="scientific">Entomophthora muscae</name>
    <dbReference type="NCBI Taxonomy" id="34485"/>
    <lineage>
        <taxon>Eukaryota</taxon>
        <taxon>Fungi</taxon>
        <taxon>Fungi incertae sedis</taxon>
        <taxon>Zoopagomycota</taxon>
        <taxon>Entomophthoromycotina</taxon>
        <taxon>Entomophthoromycetes</taxon>
        <taxon>Entomophthorales</taxon>
        <taxon>Entomophthoraceae</taxon>
        <taxon>Entomophthora</taxon>
    </lineage>
</organism>
<evidence type="ECO:0000313" key="2">
    <source>
        <dbReference type="Proteomes" id="UP001165960"/>
    </source>
</evidence>
<dbReference type="EMBL" id="QTSX02004428">
    <property type="protein sequence ID" value="KAJ9064714.1"/>
    <property type="molecule type" value="Genomic_DNA"/>
</dbReference>
<proteinExistence type="predicted"/>
<evidence type="ECO:0000313" key="1">
    <source>
        <dbReference type="EMBL" id="KAJ9064714.1"/>
    </source>
</evidence>
<sequence>MEMASQELFEENNKIFYHDMSPEMIDNLLRKFQAVFTAAIVITQAFNLFACKTRMTYPFGKHMFTNYRNFAGLVIGFALIFFILFCPIVKNLFHSEVFTPEHFGIPILGGVVLLIYSALRFYISQKLNPTHFNREITGLQMHPTVRTVKSPTDIE</sequence>
<accession>A0ACC2SQP5</accession>
<gene>
    <name evidence="1" type="ORF">DSO57_1027493</name>
</gene>